<dbReference type="SUPFAM" id="SSF52799">
    <property type="entry name" value="(Phosphotyrosine protein) phosphatases II"/>
    <property type="match status" value="1"/>
</dbReference>
<proteinExistence type="predicted"/>
<dbReference type="OrthoDB" id="9230378at2759"/>
<dbReference type="Gene3D" id="3.90.190.10">
    <property type="entry name" value="Protein tyrosine phosphatase superfamily"/>
    <property type="match status" value="1"/>
</dbReference>
<feature type="domain" description="Dual specificity/tyrosine protein phosphatase N-terminal" evidence="1">
    <location>
        <begin position="13"/>
        <end position="105"/>
    </location>
</feature>
<accession>A0A8B7W1F5</accession>
<protein>
    <submittedName>
        <fullName evidence="2">Dual specificity protein phosphatase CDC14B-like isoform X1</fullName>
    </submittedName>
</protein>
<dbReference type="KEGG" id="ccan:109698293"/>
<evidence type="ECO:0000259" key="1">
    <source>
        <dbReference type="Pfam" id="PF14671"/>
    </source>
</evidence>
<dbReference type="Pfam" id="PF14671">
    <property type="entry name" value="DSPn"/>
    <property type="match status" value="1"/>
</dbReference>
<dbReference type="RefSeq" id="XP_020037986.1">
    <property type="nucleotide sequence ID" value="XM_020182397.1"/>
</dbReference>
<evidence type="ECO:0000313" key="2">
    <source>
        <dbReference type="RefSeq" id="XP_020037986.1"/>
    </source>
</evidence>
<dbReference type="InterPro" id="IPR029260">
    <property type="entry name" value="DSPn"/>
</dbReference>
<sequence length="110" mass="12637">MSREGSGTPLLAEVIQDRLCFAILYSRPKSAPHEHYFSIDNELEYENFYADFGPLNLAMVYRYCCKINKKLKSITMLRKKIIHFTGSDQRKQANAAFLVGCYMVSTELVS</sequence>
<dbReference type="InterPro" id="IPR029021">
    <property type="entry name" value="Prot-tyrosine_phosphatase-like"/>
</dbReference>
<organism evidence="2">
    <name type="scientific">Castor canadensis</name>
    <name type="common">American beaver</name>
    <dbReference type="NCBI Taxonomy" id="51338"/>
    <lineage>
        <taxon>Eukaryota</taxon>
        <taxon>Metazoa</taxon>
        <taxon>Chordata</taxon>
        <taxon>Craniata</taxon>
        <taxon>Vertebrata</taxon>
        <taxon>Euteleostomi</taxon>
        <taxon>Mammalia</taxon>
        <taxon>Eutheria</taxon>
        <taxon>Euarchontoglires</taxon>
        <taxon>Glires</taxon>
        <taxon>Rodentia</taxon>
        <taxon>Castorimorpha</taxon>
        <taxon>Castoridae</taxon>
        <taxon>Castor</taxon>
    </lineage>
</organism>
<dbReference type="CDD" id="cd17657">
    <property type="entry name" value="CDC14_N"/>
    <property type="match status" value="1"/>
</dbReference>
<reference evidence="2" key="1">
    <citation type="submission" date="2025-08" db="UniProtKB">
        <authorList>
            <consortium name="RefSeq"/>
        </authorList>
    </citation>
    <scope>IDENTIFICATION</scope>
    <source>
        <tissue evidence="2">Leukocyte</tissue>
    </source>
</reference>
<dbReference type="AlphaFoldDB" id="A0A8B7W1F5"/>
<gene>
    <name evidence="2" type="primary">LOC109698293</name>
</gene>
<dbReference type="CTD" id="8555"/>
<name>A0A8B7W1F5_CASCN</name>